<evidence type="ECO:0000256" key="3">
    <source>
        <dbReference type="ARBA" id="ARBA00022723"/>
    </source>
</evidence>
<dbReference type="Gene3D" id="3.40.30.10">
    <property type="entry name" value="Glutaredoxin"/>
    <property type="match status" value="1"/>
</dbReference>
<dbReference type="AlphaFoldDB" id="A0A2T4JEJ1"/>
<dbReference type="Gene3D" id="1.10.10.1590">
    <property type="entry name" value="NADH-quinone oxidoreductase subunit E"/>
    <property type="match status" value="1"/>
</dbReference>
<feature type="binding site" evidence="7">
    <location>
        <position position="90"/>
    </location>
    <ligand>
        <name>[2Fe-2S] cluster</name>
        <dbReference type="ChEBI" id="CHEBI:190135"/>
    </ligand>
</feature>
<dbReference type="InterPro" id="IPR041921">
    <property type="entry name" value="NuoE_N"/>
</dbReference>
<dbReference type="RefSeq" id="WP_107671499.1">
    <property type="nucleotide sequence ID" value="NZ_PZKE01000001.1"/>
</dbReference>
<dbReference type="InterPro" id="IPR002023">
    <property type="entry name" value="NuoE-like"/>
</dbReference>
<feature type="binding site" evidence="7">
    <location>
        <position position="126"/>
    </location>
    <ligand>
        <name>[2Fe-2S] cluster</name>
        <dbReference type="ChEBI" id="CHEBI:190135"/>
    </ligand>
</feature>
<comment type="caution">
    <text evidence="8">The sequence shown here is derived from an EMBL/GenBank/DDBJ whole genome shotgun (WGS) entry which is preliminary data.</text>
</comment>
<comment type="similarity">
    <text evidence="1">Belongs to the complex I 24 kDa subunit family.</text>
</comment>
<keyword evidence="5 7" id="KW-0411">Iron-sulfur</keyword>
<feature type="binding site" evidence="7">
    <location>
        <position position="85"/>
    </location>
    <ligand>
        <name>[2Fe-2S] cluster</name>
        <dbReference type="ChEBI" id="CHEBI:190135"/>
    </ligand>
</feature>
<feature type="binding site" evidence="7">
    <location>
        <position position="130"/>
    </location>
    <ligand>
        <name>[2Fe-2S] cluster</name>
        <dbReference type="ChEBI" id="CHEBI:190135"/>
    </ligand>
</feature>
<keyword evidence="2 7" id="KW-0001">2Fe-2S</keyword>
<evidence type="ECO:0000313" key="9">
    <source>
        <dbReference type="Proteomes" id="UP000241362"/>
    </source>
</evidence>
<dbReference type="EMBL" id="PZKE01000001">
    <property type="protein sequence ID" value="PTE16334.1"/>
    <property type="molecule type" value="Genomic_DNA"/>
</dbReference>
<dbReference type="GO" id="GO:0016491">
    <property type="term" value="F:oxidoreductase activity"/>
    <property type="evidence" value="ECO:0007669"/>
    <property type="project" value="InterPro"/>
</dbReference>
<organism evidence="8 9">
    <name type="scientific">Fuscovulum blasticum DSM 2131</name>
    <dbReference type="NCBI Taxonomy" id="1188250"/>
    <lineage>
        <taxon>Bacteria</taxon>
        <taxon>Pseudomonadati</taxon>
        <taxon>Pseudomonadota</taxon>
        <taxon>Alphaproteobacteria</taxon>
        <taxon>Rhodobacterales</taxon>
        <taxon>Paracoccaceae</taxon>
        <taxon>Pseudogemmobacter</taxon>
    </lineage>
</organism>
<reference evidence="8 9" key="1">
    <citation type="submission" date="2018-03" db="EMBL/GenBank/DDBJ databases">
        <title>Rhodobacter blasticus.</title>
        <authorList>
            <person name="Meyer T.E."/>
            <person name="Miller S."/>
            <person name="Lodha T."/>
            <person name="Gandham S."/>
            <person name="Chintalapati S."/>
            <person name="Chintalapati V.R."/>
        </authorList>
    </citation>
    <scope>NUCLEOTIDE SEQUENCE [LARGE SCALE GENOMIC DNA]</scope>
    <source>
        <strain evidence="8 9">DSM 2131</strain>
    </source>
</reference>
<sequence>MPVADVLEPHARQTLDDILRAHAADEGPLLPILHDIQAAFGHVPQAVVPVIVEALNLGKAEVHGVISFYHDFRAEPAGRSVVKLCRAEACQAMGGDHLAHHAERKLGVGFHETRADGKVTLEPVYCLGLCACAPAAMVNGRLVGRLDEAAVDRIATEVLA</sequence>
<evidence type="ECO:0000256" key="5">
    <source>
        <dbReference type="ARBA" id="ARBA00023014"/>
    </source>
</evidence>
<dbReference type="PANTHER" id="PTHR43342">
    <property type="entry name" value="NADH-QUINONE OXIDOREDUCTASE, E SUBUNIT"/>
    <property type="match status" value="1"/>
</dbReference>
<dbReference type="GO" id="GO:0051537">
    <property type="term" value="F:2 iron, 2 sulfur cluster binding"/>
    <property type="evidence" value="ECO:0007669"/>
    <property type="project" value="UniProtKB-KW"/>
</dbReference>
<comment type="cofactor">
    <cofactor evidence="6">
        <name>[2Fe-2S] cluster</name>
        <dbReference type="ChEBI" id="CHEBI:190135"/>
    </cofactor>
</comment>
<gene>
    <name evidence="8" type="ORF">C5F44_00250</name>
</gene>
<comment type="cofactor">
    <cofactor evidence="7">
        <name>[2Fe-2S] cluster</name>
        <dbReference type="ChEBI" id="CHEBI:190135"/>
    </cofactor>
    <text evidence="7">Binds 1 [2Fe-2S] cluster.</text>
</comment>
<evidence type="ECO:0000256" key="2">
    <source>
        <dbReference type="ARBA" id="ARBA00022714"/>
    </source>
</evidence>
<evidence type="ECO:0000256" key="1">
    <source>
        <dbReference type="ARBA" id="ARBA00010643"/>
    </source>
</evidence>
<dbReference type="PROSITE" id="PS01099">
    <property type="entry name" value="COMPLEX1_24K"/>
    <property type="match status" value="1"/>
</dbReference>
<dbReference type="SUPFAM" id="SSF52833">
    <property type="entry name" value="Thioredoxin-like"/>
    <property type="match status" value="1"/>
</dbReference>
<name>A0A2T4JEJ1_FUSBL</name>
<dbReference type="CDD" id="cd03081">
    <property type="entry name" value="TRX_Fd_NuoE_FDH_gamma"/>
    <property type="match status" value="1"/>
</dbReference>
<dbReference type="Proteomes" id="UP000241362">
    <property type="component" value="Unassembled WGS sequence"/>
</dbReference>
<evidence type="ECO:0000256" key="6">
    <source>
        <dbReference type="ARBA" id="ARBA00034078"/>
    </source>
</evidence>
<dbReference type="InterPro" id="IPR036249">
    <property type="entry name" value="Thioredoxin-like_sf"/>
</dbReference>
<evidence type="ECO:0000256" key="4">
    <source>
        <dbReference type="ARBA" id="ARBA00023004"/>
    </source>
</evidence>
<keyword evidence="4 7" id="KW-0408">Iron</keyword>
<dbReference type="PANTHER" id="PTHR43342:SF1">
    <property type="entry name" value="BIFURCATING [FEFE] HYDROGENASE GAMMA SUBUNIT"/>
    <property type="match status" value="1"/>
</dbReference>
<keyword evidence="9" id="KW-1185">Reference proteome</keyword>
<dbReference type="InterPro" id="IPR028431">
    <property type="entry name" value="NADP_DH_HndA-like"/>
</dbReference>
<protein>
    <submittedName>
        <fullName evidence="8">Formate dehydrogenase subunit gamma</fullName>
    </submittedName>
</protein>
<keyword evidence="3 7" id="KW-0479">Metal-binding</keyword>
<dbReference type="PIRSF" id="PIRSF000216">
    <property type="entry name" value="NADH_DH_24kDa"/>
    <property type="match status" value="1"/>
</dbReference>
<proteinExistence type="inferred from homology"/>
<dbReference type="Pfam" id="PF01257">
    <property type="entry name" value="2Fe-2S_thioredx"/>
    <property type="match status" value="1"/>
</dbReference>
<evidence type="ECO:0000256" key="7">
    <source>
        <dbReference type="PIRSR" id="PIRSR000216-1"/>
    </source>
</evidence>
<dbReference type="GO" id="GO:0046872">
    <property type="term" value="F:metal ion binding"/>
    <property type="evidence" value="ECO:0007669"/>
    <property type="project" value="UniProtKB-KW"/>
</dbReference>
<accession>A0A2T4JEJ1</accession>
<evidence type="ECO:0000313" key="8">
    <source>
        <dbReference type="EMBL" id="PTE16334.1"/>
    </source>
</evidence>
<dbReference type="NCBIfam" id="NF004638">
    <property type="entry name" value="PRK05988.1"/>
    <property type="match status" value="1"/>
</dbReference>